<comment type="caution">
    <text evidence="6">The sequence shown here is derived from an EMBL/GenBank/DDBJ whole genome shotgun (WGS) entry which is preliminary data.</text>
</comment>
<keyword evidence="4" id="KW-0472">Membrane</keyword>
<name>A0A1V9FRY9_9BACT</name>
<feature type="domain" description="Glycosyltransferase 2-like" evidence="5">
    <location>
        <begin position="180"/>
        <end position="319"/>
    </location>
</feature>
<feature type="transmembrane region" description="Helical" evidence="4">
    <location>
        <begin position="308"/>
        <end position="328"/>
    </location>
</feature>
<gene>
    <name evidence="6" type="ORF">A3860_05050</name>
</gene>
<evidence type="ECO:0000256" key="4">
    <source>
        <dbReference type="SAM" id="Phobius"/>
    </source>
</evidence>
<sequence length="379" mass="43741">MTCSDIVQGTKLKWYNNGLEMKKDICLLVPQFNEGGRENFLGRLDYFRELAREFKDHLDIILIDDGSTDGSFAKIDGYLGSHPDAFFFASVSPNANKVGALSQVALSVSHEFIILSDFDTNLDGLKDLLSKIDLWRANDSHMGYFFRLVPFEGSGKIFQYQQLEYCLARVRYKFHQRVYTVPVMPGAGCCFKRDILNTIYSRHSGLRNGEDREATMIGRRLGYSVSYLKNVQALTRTPLTMRALIKQRVRWNLGYLETVYFERRQYWREIQSFSVLGMRTLLDMFSVFFILALPFILLIIGMNGLLHLALLSTLYIGFVSWCYALLQVEPEECAEFRPKLIPMLLLFPLIKLCIDYTAWLGAFRQFAKNKYSGFGSRYV</sequence>
<dbReference type="STRING" id="1703345.A3860_05050"/>
<dbReference type="AlphaFoldDB" id="A0A1V9FRY9"/>
<dbReference type="Proteomes" id="UP000192796">
    <property type="component" value="Unassembled WGS sequence"/>
</dbReference>
<evidence type="ECO:0000256" key="3">
    <source>
        <dbReference type="ARBA" id="ARBA00022679"/>
    </source>
</evidence>
<dbReference type="PANTHER" id="PTHR43630">
    <property type="entry name" value="POLY-BETA-1,6-N-ACETYL-D-GLUCOSAMINE SYNTHASE"/>
    <property type="match status" value="1"/>
</dbReference>
<proteinExistence type="inferred from homology"/>
<dbReference type="Gene3D" id="3.90.550.10">
    <property type="entry name" value="Spore Coat Polysaccharide Biosynthesis Protein SpsA, Chain A"/>
    <property type="match status" value="1"/>
</dbReference>
<accession>A0A1V9FRY9</accession>
<protein>
    <recommendedName>
        <fullName evidence="5">Glycosyltransferase 2-like domain-containing protein</fullName>
    </recommendedName>
</protein>
<reference evidence="6 7" key="1">
    <citation type="submission" date="2016-03" db="EMBL/GenBank/DDBJ databases">
        <title>Niastella vici sp. nov., isolated from farmland soil.</title>
        <authorList>
            <person name="Chen L."/>
            <person name="Wang D."/>
            <person name="Yang S."/>
            <person name="Wang G."/>
        </authorList>
    </citation>
    <scope>NUCLEOTIDE SEQUENCE [LARGE SCALE GENOMIC DNA]</scope>
    <source>
        <strain evidence="6 7">DJ57</strain>
    </source>
</reference>
<feature type="transmembrane region" description="Helical" evidence="4">
    <location>
        <begin position="281"/>
        <end position="301"/>
    </location>
</feature>
<dbReference type="PANTHER" id="PTHR43630:SF1">
    <property type="entry name" value="POLY-BETA-1,6-N-ACETYL-D-GLUCOSAMINE SYNTHASE"/>
    <property type="match status" value="1"/>
</dbReference>
<keyword evidence="2" id="KW-0328">Glycosyltransferase</keyword>
<keyword evidence="7" id="KW-1185">Reference proteome</keyword>
<dbReference type="InterPro" id="IPR001173">
    <property type="entry name" value="Glyco_trans_2-like"/>
</dbReference>
<evidence type="ECO:0000259" key="5">
    <source>
        <dbReference type="Pfam" id="PF13632"/>
    </source>
</evidence>
<dbReference type="Pfam" id="PF13632">
    <property type="entry name" value="Glyco_trans_2_3"/>
    <property type="match status" value="1"/>
</dbReference>
<evidence type="ECO:0000313" key="7">
    <source>
        <dbReference type="Proteomes" id="UP000192796"/>
    </source>
</evidence>
<dbReference type="InterPro" id="IPR029044">
    <property type="entry name" value="Nucleotide-diphossugar_trans"/>
</dbReference>
<evidence type="ECO:0000256" key="2">
    <source>
        <dbReference type="ARBA" id="ARBA00022676"/>
    </source>
</evidence>
<dbReference type="SUPFAM" id="SSF53448">
    <property type="entry name" value="Nucleotide-diphospho-sugar transferases"/>
    <property type="match status" value="1"/>
</dbReference>
<evidence type="ECO:0000313" key="6">
    <source>
        <dbReference type="EMBL" id="OQP61088.1"/>
    </source>
</evidence>
<keyword evidence="4" id="KW-1133">Transmembrane helix</keyword>
<keyword evidence="4" id="KW-0812">Transmembrane</keyword>
<dbReference type="EMBL" id="LVYD01000058">
    <property type="protein sequence ID" value="OQP61088.1"/>
    <property type="molecule type" value="Genomic_DNA"/>
</dbReference>
<feature type="transmembrane region" description="Helical" evidence="4">
    <location>
        <begin position="340"/>
        <end position="362"/>
    </location>
</feature>
<organism evidence="6 7">
    <name type="scientific">Niastella vici</name>
    <dbReference type="NCBI Taxonomy" id="1703345"/>
    <lineage>
        <taxon>Bacteria</taxon>
        <taxon>Pseudomonadati</taxon>
        <taxon>Bacteroidota</taxon>
        <taxon>Chitinophagia</taxon>
        <taxon>Chitinophagales</taxon>
        <taxon>Chitinophagaceae</taxon>
        <taxon>Niastella</taxon>
    </lineage>
</organism>
<dbReference type="GO" id="GO:0016757">
    <property type="term" value="F:glycosyltransferase activity"/>
    <property type="evidence" value="ECO:0007669"/>
    <property type="project" value="UniProtKB-KW"/>
</dbReference>
<keyword evidence="3" id="KW-0808">Transferase</keyword>
<comment type="similarity">
    <text evidence="1">Belongs to the glycosyltransferase 2 family.</text>
</comment>
<evidence type="ECO:0000256" key="1">
    <source>
        <dbReference type="ARBA" id="ARBA00006739"/>
    </source>
</evidence>